<evidence type="ECO:0000256" key="1">
    <source>
        <dbReference type="SAM" id="MobiDB-lite"/>
    </source>
</evidence>
<dbReference type="EMBL" id="SDEE01000056">
    <property type="protein sequence ID" value="RXW22959.1"/>
    <property type="molecule type" value="Genomic_DNA"/>
</dbReference>
<gene>
    <name evidence="2" type="ORF">EST38_g2896</name>
</gene>
<protein>
    <submittedName>
        <fullName evidence="2">Uncharacterized protein</fullName>
    </submittedName>
</protein>
<keyword evidence="3" id="KW-1185">Reference proteome</keyword>
<dbReference type="OrthoDB" id="2270193at2759"/>
<organism evidence="2 3">
    <name type="scientific">Candolleomyces aberdarensis</name>
    <dbReference type="NCBI Taxonomy" id="2316362"/>
    <lineage>
        <taxon>Eukaryota</taxon>
        <taxon>Fungi</taxon>
        <taxon>Dikarya</taxon>
        <taxon>Basidiomycota</taxon>
        <taxon>Agaricomycotina</taxon>
        <taxon>Agaricomycetes</taxon>
        <taxon>Agaricomycetidae</taxon>
        <taxon>Agaricales</taxon>
        <taxon>Agaricineae</taxon>
        <taxon>Psathyrellaceae</taxon>
        <taxon>Candolleomyces</taxon>
    </lineage>
</organism>
<proteinExistence type="predicted"/>
<dbReference type="Proteomes" id="UP000290288">
    <property type="component" value="Unassembled WGS sequence"/>
</dbReference>
<evidence type="ECO:0000313" key="3">
    <source>
        <dbReference type="Proteomes" id="UP000290288"/>
    </source>
</evidence>
<accession>A0A4Q2DRW5</accession>
<reference evidence="2 3" key="1">
    <citation type="submission" date="2019-01" db="EMBL/GenBank/DDBJ databases">
        <title>Draft genome sequence of Psathyrella aberdarensis IHI B618.</title>
        <authorList>
            <person name="Buettner E."/>
            <person name="Kellner H."/>
        </authorList>
    </citation>
    <scope>NUCLEOTIDE SEQUENCE [LARGE SCALE GENOMIC DNA]</scope>
    <source>
        <strain evidence="2 3">IHI B618</strain>
    </source>
</reference>
<evidence type="ECO:0000313" key="2">
    <source>
        <dbReference type="EMBL" id="RXW22959.1"/>
    </source>
</evidence>
<feature type="compositionally biased region" description="Acidic residues" evidence="1">
    <location>
        <begin position="154"/>
        <end position="165"/>
    </location>
</feature>
<comment type="caution">
    <text evidence="2">The sequence shown here is derived from an EMBL/GenBank/DDBJ whole genome shotgun (WGS) entry which is preliminary data.</text>
</comment>
<sequence>MPFPRDSYPTIPDAMAAFRSPHDFLAEPTYAVTVATPDDDDDAYWNSYGQDPEDVAHDPSANKAQTDLNTEDAYWARYSSVHGTADSTIPSPLPVKRNADGTQVAQSERIFIPSSSLRPDHDEDDEPYNPLQPPSPDALSRRLARLAVRPESPPFEDENSSEDSDALPSPDRTHTEAELDQSPLRESAPPIPVQDRVESQQDMVIDQPQANAQEELADGDAALQQSIQGLYQLWKLQQQSKSQDADKESFLTLVRRAIELPS</sequence>
<feature type="region of interest" description="Disordered" evidence="1">
    <location>
        <begin position="83"/>
        <end position="209"/>
    </location>
</feature>
<dbReference type="AlphaFoldDB" id="A0A4Q2DRW5"/>
<dbReference type="STRING" id="2316362.A0A4Q2DRW5"/>
<name>A0A4Q2DRW5_9AGAR</name>
<feature type="region of interest" description="Disordered" evidence="1">
    <location>
        <begin position="35"/>
        <end position="63"/>
    </location>
</feature>